<dbReference type="SMART" id="SM00066">
    <property type="entry name" value="GAL4"/>
    <property type="match status" value="1"/>
</dbReference>
<dbReference type="GO" id="GO:0005634">
    <property type="term" value="C:nucleus"/>
    <property type="evidence" value="ECO:0007669"/>
    <property type="project" value="UniProtKB-SubCell"/>
</dbReference>
<evidence type="ECO:0000259" key="4">
    <source>
        <dbReference type="PROSITE" id="PS50048"/>
    </source>
</evidence>
<proteinExistence type="predicted"/>
<accession>A0A6A5VWW3</accession>
<dbReference type="Gene3D" id="4.10.240.10">
    <property type="entry name" value="Zn(2)-C6 fungal-type DNA-binding domain"/>
    <property type="match status" value="1"/>
</dbReference>
<reference evidence="5" key="1">
    <citation type="journal article" date="2020" name="Stud. Mycol.">
        <title>101 Dothideomycetes genomes: a test case for predicting lifestyles and emergence of pathogens.</title>
        <authorList>
            <person name="Haridas S."/>
            <person name="Albert R."/>
            <person name="Binder M."/>
            <person name="Bloem J."/>
            <person name="Labutti K."/>
            <person name="Salamov A."/>
            <person name="Andreopoulos B."/>
            <person name="Baker S."/>
            <person name="Barry K."/>
            <person name="Bills G."/>
            <person name="Bluhm B."/>
            <person name="Cannon C."/>
            <person name="Castanera R."/>
            <person name="Culley D."/>
            <person name="Daum C."/>
            <person name="Ezra D."/>
            <person name="Gonzalez J."/>
            <person name="Henrissat B."/>
            <person name="Kuo A."/>
            <person name="Liang C."/>
            <person name="Lipzen A."/>
            <person name="Lutzoni F."/>
            <person name="Magnuson J."/>
            <person name="Mondo S."/>
            <person name="Nolan M."/>
            <person name="Ohm R."/>
            <person name="Pangilinan J."/>
            <person name="Park H.-J."/>
            <person name="Ramirez L."/>
            <person name="Alfaro M."/>
            <person name="Sun H."/>
            <person name="Tritt A."/>
            <person name="Yoshinaga Y."/>
            <person name="Zwiers L.-H."/>
            <person name="Turgeon B."/>
            <person name="Goodwin S."/>
            <person name="Spatafora J."/>
            <person name="Crous P."/>
            <person name="Grigoriev I."/>
        </authorList>
    </citation>
    <scope>NUCLEOTIDE SEQUENCE</scope>
    <source>
        <strain evidence="5">CBS 123094</strain>
    </source>
</reference>
<dbReference type="Pfam" id="PF11951">
    <property type="entry name" value="Fungal_trans_2"/>
    <property type="match status" value="1"/>
</dbReference>
<evidence type="ECO:0000313" key="5">
    <source>
        <dbReference type="EMBL" id="KAF1993464.1"/>
    </source>
</evidence>
<feature type="compositionally biased region" description="Basic residues" evidence="3">
    <location>
        <begin position="10"/>
        <end position="21"/>
    </location>
</feature>
<dbReference type="Pfam" id="PF00172">
    <property type="entry name" value="Zn_clus"/>
    <property type="match status" value="1"/>
</dbReference>
<dbReference type="PANTHER" id="PTHR37534:SF3">
    <property type="entry name" value="ZN(II)2CYS6 TRANSCRIPTION FACTOR (EUROFUNG)"/>
    <property type="match status" value="1"/>
</dbReference>
<dbReference type="PROSITE" id="PS50048">
    <property type="entry name" value="ZN2_CY6_FUNGAL_2"/>
    <property type="match status" value="1"/>
</dbReference>
<evidence type="ECO:0000256" key="1">
    <source>
        <dbReference type="ARBA" id="ARBA00004123"/>
    </source>
</evidence>
<feature type="region of interest" description="Disordered" evidence="3">
    <location>
        <begin position="1"/>
        <end position="23"/>
    </location>
</feature>
<dbReference type="GO" id="GO:0000981">
    <property type="term" value="F:DNA-binding transcription factor activity, RNA polymerase II-specific"/>
    <property type="evidence" value="ECO:0007669"/>
    <property type="project" value="InterPro"/>
</dbReference>
<sequence length="595" mass="66978">MPFSPTGISKPRKPRPSRARGLRTSTGCLTCRKRRVKCDETRPRCGQCAKSDRDCVYGAPNTPTLENAASLTESPEQPSTARRNTATSATGIPGNTHSPGGCSSLVGDIDPQLFMSSPELRFDLSPLTITTSVPSPNSAPLEWYDLLAEDAISNIQKHNLGFDQTSLSRRQSPVPETPDVDPQLLSPSISHEPPVHHVEPWNTVGTISLTDDELSLFQHYVNVVGPILDMFDPMRHFTLVVPRLAVHNVGLLKSLLAIAARHLALHSVQQRTQSVQRPRSSINGPPETNNQVKALKQVATQYYYETLHYLSKNLLYPVYAKSGEIIATAILISTYEMFDAEGSYNDGGWERHLRGIFWIQRSQDNNGESHDGLRRAAWWAWLRQDIWVAFRESRRVLTIWRPTKRLMDLSPDELATRIVYITARCVDFAANEKQYDMALRIGLGDRLLQALDDWYRQLPPSFRPIYTLPADDTSMFSPIWIHPPVYAAAMQTFHFARIIVLINQPSVGGLNLFRQRRRQLDESVDTICGIAMMHQGQDLPSAFVNFQAVYAAGLCVQTPAKQNAILRLLETTLDVGKFPPKTLLDDLVRYWREES</sequence>
<feature type="region of interest" description="Disordered" evidence="3">
    <location>
        <begin position="165"/>
        <end position="184"/>
    </location>
</feature>
<feature type="compositionally biased region" description="Polar residues" evidence="3">
    <location>
        <begin position="62"/>
        <end position="78"/>
    </location>
</feature>
<feature type="domain" description="Zn(2)-C6 fungal-type" evidence="4">
    <location>
        <begin position="27"/>
        <end position="57"/>
    </location>
</feature>
<organism evidence="5 6">
    <name type="scientific">Amniculicola lignicola CBS 123094</name>
    <dbReference type="NCBI Taxonomy" id="1392246"/>
    <lineage>
        <taxon>Eukaryota</taxon>
        <taxon>Fungi</taxon>
        <taxon>Dikarya</taxon>
        <taxon>Ascomycota</taxon>
        <taxon>Pezizomycotina</taxon>
        <taxon>Dothideomycetes</taxon>
        <taxon>Pleosporomycetidae</taxon>
        <taxon>Pleosporales</taxon>
        <taxon>Amniculicolaceae</taxon>
        <taxon>Amniculicola</taxon>
    </lineage>
</organism>
<dbReference type="InterPro" id="IPR021858">
    <property type="entry name" value="Fun_TF"/>
</dbReference>
<feature type="compositionally biased region" description="Low complexity" evidence="3">
    <location>
        <begin position="79"/>
        <end position="90"/>
    </location>
</feature>
<comment type="subcellular location">
    <subcellularLocation>
        <location evidence="1">Nucleus</location>
    </subcellularLocation>
</comment>
<name>A0A6A5VWW3_9PLEO</name>
<dbReference type="CDD" id="cd00067">
    <property type="entry name" value="GAL4"/>
    <property type="match status" value="1"/>
</dbReference>
<keyword evidence="2" id="KW-0539">Nucleus</keyword>
<dbReference type="InterPro" id="IPR036864">
    <property type="entry name" value="Zn2-C6_fun-type_DNA-bd_sf"/>
</dbReference>
<keyword evidence="6" id="KW-1185">Reference proteome</keyword>
<dbReference type="CDD" id="cd12148">
    <property type="entry name" value="fungal_TF_MHR"/>
    <property type="match status" value="1"/>
</dbReference>
<evidence type="ECO:0000313" key="6">
    <source>
        <dbReference type="Proteomes" id="UP000799779"/>
    </source>
</evidence>
<dbReference type="PANTHER" id="PTHR37534">
    <property type="entry name" value="TRANSCRIPTIONAL ACTIVATOR PROTEIN UGA3"/>
    <property type="match status" value="1"/>
</dbReference>
<protein>
    <recommendedName>
        <fullName evidence="4">Zn(2)-C6 fungal-type domain-containing protein</fullName>
    </recommendedName>
</protein>
<evidence type="ECO:0000256" key="3">
    <source>
        <dbReference type="SAM" id="MobiDB-lite"/>
    </source>
</evidence>
<dbReference type="GO" id="GO:0008270">
    <property type="term" value="F:zinc ion binding"/>
    <property type="evidence" value="ECO:0007669"/>
    <property type="project" value="InterPro"/>
</dbReference>
<dbReference type="AlphaFoldDB" id="A0A6A5VWW3"/>
<gene>
    <name evidence="5" type="ORF">P154DRAFT_71244</name>
</gene>
<feature type="region of interest" description="Disordered" evidence="3">
    <location>
        <begin position="62"/>
        <end position="104"/>
    </location>
</feature>
<dbReference type="PROSITE" id="PS00463">
    <property type="entry name" value="ZN2_CY6_FUNGAL_1"/>
    <property type="match status" value="1"/>
</dbReference>
<dbReference type="GO" id="GO:0045944">
    <property type="term" value="P:positive regulation of transcription by RNA polymerase II"/>
    <property type="evidence" value="ECO:0007669"/>
    <property type="project" value="TreeGrafter"/>
</dbReference>
<dbReference type="InterPro" id="IPR001138">
    <property type="entry name" value="Zn2Cys6_DnaBD"/>
</dbReference>
<dbReference type="EMBL" id="ML977703">
    <property type="protein sequence ID" value="KAF1993464.1"/>
    <property type="molecule type" value="Genomic_DNA"/>
</dbReference>
<dbReference type="GO" id="GO:0000976">
    <property type="term" value="F:transcription cis-regulatory region binding"/>
    <property type="evidence" value="ECO:0007669"/>
    <property type="project" value="TreeGrafter"/>
</dbReference>
<dbReference type="OrthoDB" id="5319341at2759"/>
<evidence type="ECO:0000256" key="2">
    <source>
        <dbReference type="ARBA" id="ARBA00023242"/>
    </source>
</evidence>
<dbReference type="SUPFAM" id="SSF57701">
    <property type="entry name" value="Zn2/Cys6 DNA-binding domain"/>
    <property type="match status" value="1"/>
</dbReference>
<dbReference type="Proteomes" id="UP000799779">
    <property type="component" value="Unassembled WGS sequence"/>
</dbReference>